<organism evidence="1 2">
    <name type="scientific">Schizothecium vesticola</name>
    <dbReference type="NCBI Taxonomy" id="314040"/>
    <lineage>
        <taxon>Eukaryota</taxon>
        <taxon>Fungi</taxon>
        <taxon>Dikarya</taxon>
        <taxon>Ascomycota</taxon>
        <taxon>Pezizomycotina</taxon>
        <taxon>Sordariomycetes</taxon>
        <taxon>Sordariomycetidae</taxon>
        <taxon>Sordariales</taxon>
        <taxon>Schizotheciaceae</taxon>
        <taxon>Schizothecium</taxon>
    </lineage>
</organism>
<evidence type="ECO:0000313" key="1">
    <source>
        <dbReference type="EMBL" id="KAK0751701.1"/>
    </source>
</evidence>
<reference evidence="1" key="1">
    <citation type="submission" date="2023-06" db="EMBL/GenBank/DDBJ databases">
        <title>Genome-scale phylogeny and comparative genomics of the fungal order Sordariales.</title>
        <authorList>
            <consortium name="Lawrence Berkeley National Laboratory"/>
            <person name="Hensen N."/>
            <person name="Bonometti L."/>
            <person name="Westerberg I."/>
            <person name="Brannstrom I.O."/>
            <person name="Guillou S."/>
            <person name="Cros-Aarteil S."/>
            <person name="Calhoun S."/>
            <person name="Haridas S."/>
            <person name="Kuo A."/>
            <person name="Mondo S."/>
            <person name="Pangilinan J."/>
            <person name="Riley R."/>
            <person name="LaButti K."/>
            <person name="Andreopoulos B."/>
            <person name="Lipzen A."/>
            <person name="Chen C."/>
            <person name="Yanf M."/>
            <person name="Daum C."/>
            <person name="Ng V."/>
            <person name="Clum A."/>
            <person name="Steindorff A."/>
            <person name="Ohm R."/>
            <person name="Martin F."/>
            <person name="Silar P."/>
            <person name="Natvig D."/>
            <person name="Lalanne C."/>
            <person name="Gautier V."/>
            <person name="Ament-velasquez S.L."/>
            <person name="Kruys A."/>
            <person name="Hutchinson M.I."/>
            <person name="Powell A.J."/>
            <person name="Barry K."/>
            <person name="Miller A.N."/>
            <person name="Grigoriev I.V."/>
            <person name="Debuchy R."/>
            <person name="Gladieux P."/>
            <person name="Thoren M.H."/>
            <person name="Johannesson H."/>
        </authorList>
    </citation>
    <scope>NUCLEOTIDE SEQUENCE</scope>
    <source>
        <strain evidence="1">SMH3187-1</strain>
    </source>
</reference>
<proteinExistence type="predicted"/>
<protein>
    <submittedName>
        <fullName evidence="1">Uncharacterized protein</fullName>
    </submittedName>
</protein>
<comment type="caution">
    <text evidence="1">The sequence shown here is derived from an EMBL/GenBank/DDBJ whole genome shotgun (WGS) entry which is preliminary data.</text>
</comment>
<keyword evidence="2" id="KW-1185">Reference proteome</keyword>
<accession>A0AA40F6F4</accession>
<dbReference type="EMBL" id="JAUKUD010000002">
    <property type="protein sequence ID" value="KAK0751701.1"/>
    <property type="molecule type" value="Genomic_DNA"/>
</dbReference>
<gene>
    <name evidence="1" type="ORF">B0T18DRAFT_75380</name>
</gene>
<dbReference type="Proteomes" id="UP001172155">
    <property type="component" value="Unassembled WGS sequence"/>
</dbReference>
<dbReference type="AlphaFoldDB" id="A0AA40F6F4"/>
<sequence length="160" mass="17289">MDDQSFHSHPSPPRGLSIPFPAFAPIATATPRAHASATPPSVLVPGLGHVPHRRHPSAHLSIPPPAAREHLRDLPATDGSCAAAHEAPVIYCCCWRFYLCRSRPQVVFLIDLLRSVSPASWTPSLLSLGRFVYPVSRVGPDFPAAKIPASPSTRTNHVVF</sequence>
<evidence type="ECO:0000313" key="2">
    <source>
        <dbReference type="Proteomes" id="UP001172155"/>
    </source>
</evidence>
<name>A0AA40F6F4_9PEZI</name>